<sequence>MSFYCFYKFGLSCFFNQKYCCLQVVLFLTLPQFLNFQEPLRPCPIPLENERVKREGSGEGEGGGSGTERRREVL</sequence>
<dbReference type="AlphaFoldDB" id="I3SKR9"/>
<proteinExistence type="evidence at transcript level"/>
<feature type="region of interest" description="Disordered" evidence="1">
    <location>
        <begin position="51"/>
        <end position="74"/>
    </location>
</feature>
<evidence type="ECO:0000256" key="1">
    <source>
        <dbReference type="SAM" id="MobiDB-lite"/>
    </source>
</evidence>
<dbReference type="EMBL" id="BT141067">
    <property type="protein sequence ID" value="AFK40861.1"/>
    <property type="molecule type" value="mRNA"/>
</dbReference>
<reference evidence="2" key="1">
    <citation type="submission" date="2012-05" db="EMBL/GenBank/DDBJ databases">
        <authorList>
            <person name="Krishnakumar V."/>
            <person name="Cheung F."/>
            <person name="Xiao Y."/>
            <person name="Chan A."/>
            <person name="Moskal W.A."/>
            <person name="Town C.D."/>
        </authorList>
    </citation>
    <scope>NUCLEOTIDE SEQUENCE</scope>
</reference>
<organism evidence="2">
    <name type="scientific">Lotus japonicus</name>
    <name type="common">Lotus corniculatus var. japonicus</name>
    <dbReference type="NCBI Taxonomy" id="34305"/>
    <lineage>
        <taxon>Eukaryota</taxon>
        <taxon>Viridiplantae</taxon>
        <taxon>Streptophyta</taxon>
        <taxon>Embryophyta</taxon>
        <taxon>Tracheophyta</taxon>
        <taxon>Spermatophyta</taxon>
        <taxon>Magnoliopsida</taxon>
        <taxon>eudicotyledons</taxon>
        <taxon>Gunneridae</taxon>
        <taxon>Pentapetalae</taxon>
        <taxon>rosids</taxon>
        <taxon>fabids</taxon>
        <taxon>Fabales</taxon>
        <taxon>Fabaceae</taxon>
        <taxon>Papilionoideae</taxon>
        <taxon>50 kb inversion clade</taxon>
        <taxon>NPAAA clade</taxon>
        <taxon>Hologalegina</taxon>
        <taxon>robinioid clade</taxon>
        <taxon>Loteae</taxon>
        <taxon>Lotus</taxon>
    </lineage>
</organism>
<accession>I3SKR9</accession>
<protein>
    <submittedName>
        <fullName evidence="2">Uncharacterized protein</fullName>
    </submittedName>
</protein>
<evidence type="ECO:0000313" key="2">
    <source>
        <dbReference type="EMBL" id="AFK40861.1"/>
    </source>
</evidence>
<name>I3SKR9_LOTJA</name>